<proteinExistence type="predicted"/>
<feature type="compositionally biased region" description="Basic residues" evidence="5">
    <location>
        <begin position="42"/>
        <end position="54"/>
    </location>
</feature>
<dbReference type="InterPro" id="IPR001876">
    <property type="entry name" value="Znf_RanBP2"/>
</dbReference>
<evidence type="ECO:0000256" key="1">
    <source>
        <dbReference type="ARBA" id="ARBA00022723"/>
    </source>
</evidence>
<dbReference type="PROSITE" id="PS50199">
    <property type="entry name" value="ZF_RANBP2_2"/>
    <property type="match status" value="1"/>
</dbReference>
<reference evidence="7" key="1">
    <citation type="submission" date="2022-12" db="EMBL/GenBank/DDBJ databases">
        <authorList>
            <person name="Webb A."/>
        </authorList>
    </citation>
    <scope>NUCLEOTIDE SEQUENCE</scope>
    <source>
        <strain evidence="7">Hp1</strain>
    </source>
</reference>
<keyword evidence="2 4" id="KW-0863">Zinc-finger</keyword>
<accession>A0AAV0U289</accession>
<feature type="compositionally biased region" description="Basic residues" evidence="5">
    <location>
        <begin position="1"/>
        <end position="18"/>
    </location>
</feature>
<feature type="compositionally biased region" description="Basic residues" evidence="5">
    <location>
        <begin position="65"/>
        <end position="92"/>
    </location>
</feature>
<keyword evidence="1" id="KW-0479">Metal-binding</keyword>
<evidence type="ECO:0000256" key="4">
    <source>
        <dbReference type="PROSITE-ProRule" id="PRU00322"/>
    </source>
</evidence>
<evidence type="ECO:0000256" key="2">
    <source>
        <dbReference type="ARBA" id="ARBA00022771"/>
    </source>
</evidence>
<evidence type="ECO:0000313" key="8">
    <source>
        <dbReference type="Proteomes" id="UP001162031"/>
    </source>
</evidence>
<dbReference type="InterPro" id="IPR036443">
    <property type="entry name" value="Znf_RanBP2_sf"/>
</dbReference>
<evidence type="ECO:0000313" key="7">
    <source>
        <dbReference type="EMBL" id="CAI5730707.1"/>
    </source>
</evidence>
<sequence length="204" mass="23450">MTTRRSRSRSALRAHLSRARRDQSSRERRRSDEQQQSERRHIAASRRKRSRSPSRSRSSSSERKLHPKPRKPKKKKKEEKNKRHKEKKRHVRGTMQEEAAERVEADVAPIQCPVQPITEPEDRQPAHALPLDVKSFFEQLQRQEVAKKPVGTVHSRGVAAPVSATAIAKSDKWECSKATCGHTNSKHAPACTKCGAMKRMTEWR</sequence>
<dbReference type="AlphaFoldDB" id="A0AAV0U289"/>
<keyword evidence="3" id="KW-0862">Zinc</keyword>
<dbReference type="GO" id="GO:0008270">
    <property type="term" value="F:zinc ion binding"/>
    <property type="evidence" value="ECO:0007669"/>
    <property type="project" value="UniProtKB-KW"/>
</dbReference>
<feature type="compositionally biased region" description="Basic and acidic residues" evidence="5">
    <location>
        <begin position="19"/>
        <end position="41"/>
    </location>
</feature>
<dbReference type="Proteomes" id="UP001162031">
    <property type="component" value="Unassembled WGS sequence"/>
</dbReference>
<feature type="domain" description="RanBP2-type" evidence="6">
    <location>
        <begin position="169"/>
        <end position="200"/>
    </location>
</feature>
<evidence type="ECO:0000256" key="5">
    <source>
        <dbReference type="SAM" id="MobiDB-lite"/>
    </source>
</evidence>
<comment type="caution">
    <text evidence="7">The sequence shown here is derived from an EMBL/GenBank/DDBJ whole genome shotgun (WGS) entry which is preliminary data.</text>
</comment>
<dbReference type="PROSITE" id="PS01358">
    <property type="entry name" value="ZF_RANBP2_1"/>
    <property type="match status" value="1"/>
</dbReference>
<protein>
    <recommendedName>
        <fullName evidence="6">RanBP2-type domain-containing protein</fullName>
    </recommendedName>
</protein>
<dbReference type="EMBL" id="CANTFL010001052">
    <property type="protein sequence ID" value="CAI5730707.1"/>
    <property type="molecule type" value="Genomic_DNA"/>
</dbReference>
<evidence type="ECO:0000259" key="6">
    <source>
        <dbReference type="PROSITE" id="PS50199"/>
    </source>
</evidence>
<name>A0AAV0U289_HYABA</name>
<feature type="region of interest" description="Disordered" evidence="5">
    <location>
        <begin position="1"/>
        <end position="103"/>
    </location>
</feature>
<organism evidence="7 8">
    <name type="scientific">Hyaloperonospora brassicae</name>
    <name type="common">Brassica downy mildew</name>
    <name type="synonym">Peronospora brassicae</name>
    <dbReference type="NCBI Taxonomy" id="162125"/>
    <lineage>
        <taxon>Eukaryota</taxon>
        <taxon>Sar</taxon>
        <taxon>Stramenopiles</taxon>
        <taxon>Oomycota</taxon>
        <taxon>Peronosporomycetes</taxon>
        <taxon>Peronosporales</taxon>
        <taxon>Peronosporaceae</taxon>
        <taxon>Hyaloperonospora</taxon>
    </lineage>
</organism>
<gene>
    <name evidence="7" type="ORF">HBR001_LOCUS4943</name>
</gene>
<dbReference type="SUPFAM" id="SSF90209">
    <property type="entry name" value="Ran binding protein zinc finger-like"/>
    <property type="match status" value="1"/>
</dbReference>
<evidence type="ECO:0000256" key="3">
    <source>
        <dbReference type="ARBA" id="ARBA00022833"/>
    </source>
</evidence>
<keyword evidence="8" id="KW-1185">Reference proteome</keyword>